<dbReference type="InterPro" id="IPR036291">
    <property type="entry name" value="NAD(P)-bd_dom_sf"/>
</dbReference>
<dbReference type="PANTHER" id="PTHR43477:SF4">
    <property type="entry name" value="DEHYDROGENASE_REDUCTASE SDR FAMILY MEMBER 6"/>
    <property type="match status" value="1"/>
</dbReference>
<reference evidence="4 5" key="1">
    <citation type="submission" date="2020-07" db="EMBL/GenBank/DDBJ databases">
        <title>Complete genome sequence of Mycolicibacterium litorale like strain isolated from cardiac implantable electronic device infection.</title>
        <authorList>
            <person name="Fukano H."/>
            <person name="Miyama H."/>
            <person name="Hoshino Y."/>
        </authorList>
    </citation>
    <scope>NUCLEOTIDE SEQUENCE [LARGE SCALE GENOMIC DNA]</scope>
    <source>
        <strain evidence="4 5">NIIDNTM18</strain>
    </source>
</reference>
<sequence>MSPGAVDALVGGASLAGKHAWVTGAGSGIGRASAVALARLGATAHLVGRTAESLRETARLVREYDGAATIHVGDVTDAAFVAALMDGQRVDVLVNSAGRNIAQLLDDITPQTYAAVMRVNVEAVLFVIQQAVARMRAQGQGGSIVSISSQMGHVGGPQRTLYCTSKWALEGMTKALALELAAEGIRVNTVAPTFVETELTAQSLAKPEFRQWVLGEIPMGRLGSVDEVAAAVAYLAGPASSLTTGSSLLVDGGWTAH</sequence>
<evidence type="ECO:0000256" key="2">
    <source>
        <dbReference type="ARBA" id="ARBA00023002"/>
    </source>
</evidence>
<organism evidence="4 5">
    <name type="scientific">Mycolicibacterium litorale</name>
    <dbReference type="NCBI Taxonomy" id="758802"/>
    <lineage>
        <taxon>Bacteria</taxon>
        <taxon>Bacillati</taxon>
        <taxon>Actinomycetota</taxon>
        <taxon>Actinomycetes</taxon>
        <taxon>Mycobacteriales</taxon>
        <taxon>Mycobacteriaceae</taxon>
        <taxon>Mycolicibacterium</taxon>
    </lineage>
</organism>
<dbReference type="CDD" id="cd05233">
    <property type="entry name" value="SDR_c"/>
    <property type="match status" value="1"/>
</dbReference>
<dbReference type="InterPro" id="IPR020904">
    <property type="entry name" value="Sc_DH/Rdtase_CS"/>
</dbReference>
<dbReference type="RefSeq" id="WP_185291578.1">
    <property type="nucleotide sequence ID" value="NZ_AP023287.1"/>
</dbReference>
<evidence type="ECO:0000256" key="1">
    <source>
        <dbReference type="ARBA" id="ARBA00006484"/>
    </source>
</evidence>
<keyword evidence="2" id="KW-0560">Oxidoreductase</keyword>
<keyword evidence="3" id="KW-0520">NAD</keyword>
<protein>
    <submittedName>
        <fullName evidence="4">L-xylulose reductase</fullName>
    </submittedName>
</protein>
<name>A0A6S6P555_9MYCO</name>
<dbReference type="Gene3D" id="3.40.50.720">
    <property type="entry name" value="NAD(P)-binding Rossmann-like Domain"/>
    <property type="match status" value="1"/>
</dbReference>
<dbReference type="PRINTS" id="PR00080">
    <property type="entry name" value="SDRFAMILY"/>
</dbReference>
<comment type="similarity">
    <text evidence="1">Belongs to the short-chain dehydrogenases/reductases (SDR) family.</text>
</comment>
<dbReference type="InterPro" id="IPR051122">
    <property type="entry name" value="SDR_DHRS6-like"/>
</dbReference>
<evidence type="ECO:0000256" key="3">
    <source>
        <dbReference type="ARBA" id="ARBA00023027"/>
    </source>
</evidence>
<dbReference type="Proteomes" id="UP000515734">
    <property type="component" value="Chromosome"/>
</dbReference>
<evidence type="ECO:0000313" key="4">
    <source>
        <dbReference type="EMBL" id="BCI53549.1"/>
    </source>
</evidence>
<proteinExistence type="inferred from homology"/>
<accession>A0A6S6P555</accession>
<dbReference type="PROSITE" id="PS00061">
    <property type="entry name" value="ADH_SHORT"/>
    <property type="match status" value="1"/>
</dbReference>
<gene>
    <name evidence="4" type="ORF">NIIDNTM18_28270</name>
</gene>
<dbReference type="InterPro" id="IPR002347">
    <property type="entry name" value="SDR_fam"/>
</dbReference>
<dbReference type="EMBL" id="AP023287">
    <property type="protein sequence ID" value="BCI53549.1"/>
    <property type="molecule type" value="Genomic_DNA"/>
</dbReference>
<dbReference type="Pfam" id="PF13561">
    <property type="entry name" value="adh_short_C2"/>
    <property type="match status" value="1"/>
</dbReference>
<dbReference type="FunFam" id="3.40.50.720:FF:000084">
    <property type="entry name" value="Short-chain dehydrogenase reductase"/>
    <property type="match status" value="1"/>
</dbReference>
<dbReference type="PANTHER" id="PTHR43477">
    <property type="entry name" value="DIHYDROANTICAPSIN 7-DEHYDROGENASE"/>
    <property type="match status" value="1"/>
</dbReference>
<dbReference type="GO" id="GO:0016491">
    <property type="term" value="F:oxidoreductase activity"/>
    <property type="evidence" value="ECO:0007669"/>
    <property type="project" value="UniProtKB-KW"/>
</dbReference>
<dbReference type="PRINTS" id="PR00081">
    <property type="entry name" value="GDHRDH"/>
</dbReference>
<evidence type="ECO:0000313" key="5">
    <source>
        <dbReference type="Proteomes" id="UP000515734"/>
    </source>
</evidence>
<dbReference type="AlphaFoldDB" id="A0A6S6P555"/>
<dbReference type="SUPFAM" id="SSF51735">
    <property type="entry name" value="NAD(P)-binding Rossmann-fold domains"/>
    <property type="match status" value="1"/>
</dbReference>